<evidence type="ECO:0000256" key="8">
    <source>
        <dbReference type="ARBA" id="ARBA00023052"/>
    </source>
</evidence>
<evidence type="ECO:0000256" key="9">
    <source>
        <dbReference type="ARBA" id="ARBA00023229"/>
    </source>
</evidence>
<dbReference type="SUPFAM" id="SSF52922">
    <property type="entry name" value="TK C-terminal domain-like"/>
    <property type="match status" value="1"/>
</dbReference>
<keyword evidence="13" id="KW-1185">Reference proteome</keyword>
<dbReference type="InterPro" id="IPR029061">
    <property type="entry name" value="THDP-binding"/>
</dbReference>
<dbReference type="HAMAP" id="MF_00315">
    <property type="entry name" value="DXP_synth"/>
    <property type="match status" value="1"/>
</dbReference>
<name>A0A7X2T0N9_9CLOT</name>
<organism evidence="12 13">
    <name type="scientific">Inconstantimicrobium porci</name>
    <dbReference type="NCBI Taxonomy" id="2652291"/>
    <lineage>
        <taxon>Bacteria</taxon>
        <taxon>Bacillati</taxon>
        <taxon>Bacillota</taxon>
        <taxon>Clostridia</taxon>
        <taxon>Eubacteriales</taxon>
        <taxon>Clostridiaceae</taxon>
        <taxon>Inconstantimicrobium</taxon>
    </lineage>
</organism>
<dbReference type="PROSITE" id="PS00802">
    <property type="entry name" value="TRANSKETOLASE_2"/>
    <property type="match status" value="1"/>
</dbReference>
<dbReference type="NCBIfam" id="TIGR00204">
    <property type="entry name" value="dxs"/>
    <property type="match status" value="1"/>
</dbReference>
<evidence type="ECO:0000256" key="6">
    <source>
        <dbReference type="ARBA" id="ARBA00022842"/>
    </source>
</evidence>
<dbReference type="PANTHER" id="PTHR43322">
    <property type="entry name" value="1-D-DEOXYXYLULOSE 5-PHOSPHATE SYNTHASE-RELATED"/>
    <property type="match status" value="1"/>
</dbReference>
<comment type="similarity">
    <text evidence="2 10">Belongs to the transketolase family. DXPS subfamily.</text>
</comment>
<dbReference type="AlphaFoldDB" id="A0A7X2T0N9"/>
<dbReference type="PROSITE" id="PS00801">
    <property type="entry name" value="TRANSKETOLASE_1"/>
    <property type="match status" value="1"/>
</dbReference>
<dbReference type="InterPro" id="IPR033248">
    <property type="entry name" value="Transketolase_C"/>
</dbReference>
<keyword evidence="6 10" id="KW-0460">Magnesium</keyword>
<dbReference type="CDD" id="cd02007">
    <property type="entry name" value="TPP_DXS"/>
    <property type="match status" value="1"/>
</dbReference>
<dbReference type="CDD" id="cd07033">
    <property type="entry name" value="TPP_PYR_DXS_TK_like"/>
    <property type="match status" value="1"/>
</dbReference>
<keyword evidence="5 10" id="KW-0479">Metal-binding</keyword>
<dbReference type="GO" id="GO:0005829">
    <property type="term" value="C:cytosol"/>
    <property type="evidence" value="ECO:0007669"/>
    <property type="project" value="TreeGrafter"/>
</dbReference>
<dbReference type="GO" id="GO:0009228">
    <property type="term" value="P:thiamine biosynthetic process"/>
    <property type="evidence" value="ECO:0007669"/>
    <property type="project" value="UniProtKB-UniRule"/>
</dbReference>
<keyword evidence="4 10" id="KW-0808">Transferase</keyword>
<dbReference type="GO" id="GO:0016114">
    <property type="term" value="P:terpenoid biosynthetic process"/>
    <property type="evidence" value="ECO:0007669"/>
    <property type="project" value="UniProtKB-UniRule"/>
</dbReference>
<dbReference type="EMBL" id="VULX01000001">
    <property type="protein sequence ID" value="MSR90048.1"/>
    <property type="molecule type" value="Genomic_DNA"/>
</dbReference>
<dbReference type="Pfam" id="PF02779">
    <property type="entry name" value="Transket_pyr"/>
    <property type="match status" value="1"/>
</dbReference>
<evidence type="ECO:0000256" key="7">
    <source>
        <dbReference type="ARBA" id="ARBA00022977"/>
    </source>
</evidence>
<evidence type="ECO:0000256" key="4">
    <source>
        <dbReference type="ARBA" id="ARBA00022679"/>
    </source>
</evidence>
<feature type="binding site" evidence="10">
    <location>
        <begin position="148"/>
        <end position="149"/>
    </location>
    <ligand>
        <name>thiamine diphosphate</name>
        <dbReference type="ChEBI" id="CHEBI:58937"/>
    </ligand>
</feature>
<dbReference type="FunFam" id="3.40.50.970:FF:000005">
    <property type="entry name" value="1-deoxy-D-xylulose-5-phosphate synthase"/>
    <property type="match status" value="1"/>
</dbReference>
<dbReference type="GO" id="GO:0000287">
    <property type="term" value="F:magnesium ion binding"/>
    <property type="evidence" value="ECO:0007669"/>
    <property type="project" value="UniProtKB-UniRule"/>
</dbReference>
<keyword evidence="8 10" id="KW-0786">Thiamine pyrophosphate</keyword>
<dbReference type="SUPFAM" id="SSF52518">
    <property type="entry name" value="Thiamin diphosphate-binding fold (THDP-binding)"/>
    <property type="match status" value="1"/>
</dbReference>
<comment type="cofactor">
    <cofactor evidence="10">
        <name>thiamine diphosphate</name>
        <dbReference type="ChEBI" id="CHEBI:58937"/>
    </cofactor>
    <text evidence="10">Binds 1 thiamine pyrophosphate per subunit.</text>
</comment>
<dbReference type="Gene3D" id="3.40.50.920">
    <property type="match status" value="1"/>
</dbReference>
<comment type="function">
    <text evidence="10">Catalyzes the acyloin condensation reaction between C atoms 2 and 3 of pyruvate and glyceraldehyde 3-phosphate to yield 1-deoxy-D-xylulose-5-phosphate (DXP).</text>
</comment>
<proteinExistence type="inferred from homology"/>
<evidence type="ECO:0000313" key="13">
    <source>
        <dbReference type="Proteomes" id="UP000460287"/>
    </source>
</evidence>
<evidence type="ECO:0000256" key="2">
    <source>
        <dbReference type="ARBA" id="ARBA00011081"/>
    </source>
</evidence>
<comment type="catalytic activity">
    <reaction evidence="10">
        <text>D-glyceraldehyde 3-phosphate + pyruvate + H(+) = 1-deoxy-D-xylulose 5-phosphate + CO2</text>
        <dbReference type="Rhea" id="RHEA:12605"/>
        <dbReference type="ChEBI" id="CHEBI:15361"/>
        <dbReference type="ChEBI" id="CHEBI:15378"/>
        <dbReference type="ChEBI" id="CHEBI:16526"/>
        <dbReference type="ChEBI" id="CHEBI:57792"/>
        <dbReference type="ChEBI" id="CHEBI:59776"/>
        <dbReference type="EC" id="2.2.1.7"/>
    </reaction>
</comment>
<feature type="binding site" evidence="10">
    <location>
        <position position="176"/>
    </location>
    <ligand>
        <name>thiamine diphosphate</name>
        <dbReference type="ChEBI" id="CHEBI:58937"/>
    </ligand>
</feature>
<comment type="pathway">
    <text evidence="1 10">Metabolic intermediate biosynthesis; 1-deoxy-D-xylulose 5-phosphate biosynthesis; 1-deoxy-D-xylulose 5-phosphate from D-glyceraldehyde 3-phosphate and pyruvate: step 1/1.</text>
</comment>
<dbReference type="GO" id="GO:0019288">
    <property type="term" value="P:isopentenyl diphosphate biosynthetic process, methylerythritol 4-phosphate pathway"/>
    <property type="evidence" value="ECO:0007669"/>
    <property type="project" value="TreeGrafter"/>
</dbReference>
<evidence type="ECO:0000256" key="5">
    <source>
        <dbReference type="ARBA" id="ARBA00022723"/>
    </source>
</evidence>
<dbReference type="GO" id="GO:0008661">
    <property type="term" value="F:1-deoxy-D-xylulose-5-phosphate synthase activity"/>
    <property type="evidence" value="ECO:0007669"/>
    <property type="project" value="UniProtKB-UniRule"/>
</dbReference>
<feature type="binding site" evidence="10">
    <location>
        <position position="75"/>
    </location>
    <ligand>
        <name>thiamine diphosphate</name>
        <dbReference type="ChEBI" id="CHEBI:58937"/>
    </ligand>
</feature>
<feature type="domain" description="Transketolase-like pyrimidine-binding" evidence="11">
    <location>
        <begin position="316"/>
        <end position="480"/>
    </location>
</feature>
<feature type="binding site" evidence="10">
    <location>
        <position position="367"/>
    </location>
    <ligand>
        <name>thiamine diphosphate</name>
        <dbReference type="ChEBI" id="CHEBI:58937"/>
    </ligand>
</feature>
<dbReference type="InterPro" id="IPR005477">
    <property type="entry name" value="Dxylulose-5-P_synthase"/>
</dbReference>
<dbReference type="InterPro" id="IPR009014">
    <property type="entry name" value="Transketo_C/PFOR_II"/>
</dbReference>
<comment type="subunit">
    <text evidence="3 10">Homodimer.</text>
</comment>
<reference evidence="12 13" key="1">
    <citation type="submission" date="2019-08" db="EMBL/GenBank/DDBJ databases">
        <title>In-depth cultivation of the pig gut microbiome towards novel bacterial diversity and tailored functional studies.</title>
        <authorList>
            <person name="Wylensek D."/>
            <person name="Hitch T.C.A."/>
            <person name="Clavel T."/>
        </authorList>
    </citation>
    <scope>NUCLEOTIDE SEQUENCE [LARGE SCALE GENOMIC DNA]</scope>
    <source>
        <strain evidence="12 13">WCA-383-APC-5B</strain>
    </source>
</reference>
<dbReference type="Gene3D" id="3.40.50.970">
    <property type="match status" value="2"/>
</dbReference>
<dbReference type="NCBIfam" id="NF003933">
    <property type="entry name" value="PRK05444.2-2"/>
    <property type="match status" value="1"/>
</dbReference>
<feature type="binding site" evidence="10">
    <location>
        <position position="176"/>
    </location>
    <ligand>
        <name>Mg(2+)</name>
        <dbReference type="ChEBI" id="CHEBI:18420"/>
    </ligand>
</feature>
<dbReference type="Pfam" id="PF02780">
    <property type="entry name" value="Transketolase_C"/>
    <property type="match status" value="1"/>
</dbReference>
<evidence type="ECO:0000256" key="1">
    <source>
        <dbReference type="ARBA" id="ARBA00004980"/>
    </source>
</evidence>
<sequence length="628" mass="69606">MEQSILDRLNSYYDLKRLNNVELTILADDIRKFLIDKVSKTGGHLASNLGVVELTISLLKVFNMDEDKIIWDVGHQSYVYKLLTDRKDEFDSLRQLNGLSGFPKCCESRYDFFNTGHSSTSISAALGMARARDILKKNNNIIAVIGDGALTGGMALEALNDVGYNKTKMIIILNDNEMSISENVGGLSTYLSKLRMGNGYNKIKTEVNEVLNQTNFGKGVANSIDRFKDSIKQLVMPSMLFEDMGLKYFGPIDGHNIKYLCDVLFRARNVDGPVIIHTITQKGRGYKYAEQNPSKFHSIAPINPVNGQSLSKSSSVTYSNEFGKAIIESAKKDSRVVAITAAMPEGTGLNKFAIEFPKRFFDVGIAEQHAVTLAAGMAKSGLKPVFAVYSTFLQRAFDQVLHDVCLQNIPVVFAIDRAGIVGSDGETHQGIFDISYLNIMPNIKVASPKCTSEVGLYLNWALKQNCPVAIRYSRGGDLKDIEMIKSESISEGNWETVKNGQKIAVIATGRMVQHAVKADKIIRERNNDISIKIINANIIKPLDYNAIDNICREGYTIITVEDNILDGGMGREIVSYMSQKKYNNTIVNLGYEDKIIPQGDVNSLYDIYGLSPEKIADMVINVNNEGEK</sequence>
<evidence type="ECO:0000259" key="11">
    <source>
        <dbReference type="SMART" id="SM00861"/>
    </source>
</evidence>
<comment type="cofactor">
    <cofactor evidence="10">
        <name>Mg(2+)</name>
        <dbReference type="ChEBI" id="CHEBI:18420"/>
    </cofactor>
    <text evidence="10">Binds 1 Mg(2+) ion per subunit.</text>
</comment>
<protein>
    <recommendedName>
        <fullName evidence="10">1-deoxy-D-xylulose-5-phosphate synthase</fullName>
        <ecNumber evidence="10">2.2.1.7</ecNumber>
    </recommendedName>
    <alternativeName>
        <fullName evidence="10">1-deoxyxylulose-5-phosphate synthase</fullName>
        <shortName evidence="10">DXP synthase</shortName>
        <shortName evidence="10">DXPS</shortName>
    </alternativeName>
</protein>
<feature type="binding site" evidence="10">
    <location>
        <begin position="116"/>
        <end position="118"/>
    </location>
    <ligand>
        <name>thiamine diphosphate</name>
        <dbReference type="ChEBI" id="CHEBI:58937"/>
    </ligand>
</feature>
<feature type="binding site" evidence="10">
    <location>
        <position position="286"/>
    </location>
    <ligand>
        <name>thiamine diphosphate</name>
        <dbReference type="ChEBI" id="CHEBI:58937"/>
    </ligand>
</feature>
<dbReference type="PANTHER" id="PTHR43322:SF5">
    <property type="entry name" value="1-DEOXY-D-XYLULOSE-5-PHOSPHATE SYNTHASE, CHLOROPLASTIC"/>
    <property type="match status" value="1"/>
</dbReference>
<evidence type="ECO:0000313" key="12">
    <source>
        <dbReference type="EMBL" id="MSR90048.1"/>
    </source>
</evidence>
<feature type="binding site" evidence="10">
    <location>
        <position position="147"/>
    </location>
    <ligand>
        <name>Mg(2+)</name>
        <dbReference type="ChEBI" id="CHEBI:18420"/>
    </ligand>
</feature>
<dbReference type="UniPathway" id="UPA00064">
    <property type="reaction ID" value="UER00091"/>
</dbReference>
<dbReference type="RefSeq" id="WP_154529924.1">
    <property type="nucleotide sequence ID" value="NZ_VULX01000001.1"/>
</dbReference>
<dbReference type="GO" id="GO:0030976">
    <property type="term" value="F:thiamine pyrophosphate binding"/>
    <property type="evidence" value="ECO:0007669"/>
    <property type="project" value="UniProtKB-UniRule"/>
</dbReference>
<dbReference type="SMART" id="SM00861">
    <property type="entry name" value="Transket_pyr"/>
    <property type="match status" value="1"/>
</dbReference>
<dbReference type="Pfam" id="PF13292">
    <property type="entry name" value="DXP_synthase_N"/>
    <property type="match status" value="1"/>
</dbReference>
<dbReference type="InterPro" id="IPR049557">
    <property type="entry name" value="Transketolase_CS"/>
</dbReference>
<dbReference type="InterPro" id="IPR020826">
    <property type="entry name" value="Transketolase_BS"/>
</dbReference>
<dbReference type="Proteomes" id="UP000460287">
    <property type="component" value="Unassembled WGS sequence"/>
</dbReference>
<keyword evidence="9 10" id="KW-0414">Isoprene biosynthesis</keyword>
<keyword evidence="7 10" id="KW-0784">Thiamine biosynthesis</keyword>
<evidence type="ECO:0000256" key="10">
    <source>
        <dbReference type="HAMAP-Rule" id="MF_00315"/>
    </source>
</evidence>
<comment type="caution">
    <text evidence="12">The sequence shown here is derived from an EMBL/GenBank/DDBJ whole genome shotgun (WGS) entry which is preliminary data.</text>
</comment>
<dbReference type="InterPro" id="IPR005475">
    <property type="entry name" value="Transketolase-like_Pyr-bd"/>
</dbReference>
<evidence type="ECO:0000256" key="3">
    <source>
        <dbReference type="ARBA" id="ARBA00011738"/>
    </source>
</evidence>
<gene>
    <name evidence="10 12" type="primary">dxs</name>
    <name evidence="12" type="ORF">FYJ33_01125</name>
</gene>
<accession>A0A7X2T0N9</accession>
<dbReference type="EC" id="2.2.1.7" evidence="10"/>